<evidence type="ECO:0000259" key="8">
    <source>
        <dbReference type="Pfam" id="PF07733"/>
    </source>
</evidence>
<feature type="domain" description="Bacterial DNA polymerase III alpha subunit NTPase" evidence="8">
    <location>
        <begin position="352"/>
        <end position="608"/>
    </location>
</feature>
<dbReference type="InterPro" id="IPR040982">
    <property type="entry name" value="DNA_pol3_finger"/>
</dbReference>
<dbReference type="PANTHER" id="PTHR32294">
    <property type="entry name" value="DNA POLYMERASE III SUBUNIT ALPHA"/>
    <property type="match status" value="1"/>
</dbReference>
<evidence type="ECO:0000256" key="6">
    <source>
        <dbReference type="ARBA" id="ARBA00049244"/>
    </source>
</evidence>
<dbReference type="InterPro" id="IPR029460">
    <property type="entry name" value="DNAPol_HHH"/>
</dbReference>
<evidence type="ECO:0000313" key="12">
    <source>
        <dbReference type="Proteomes" id="UP001055149"/>
    </source>
</evidence>
<dbReference type="InterPro" id="IPR004805">
    <property type="entry name" value="DnaE2/DnaE/PolC"/>
</dbReference>
<feature type="domain" description="PHP" evidence="7">
    <location>
        <begin position="16"/>
        <end position="197"/>
    </location>
</feature>
<evidence type="ECO:0000256" key="4">
    <source>
        <dbReference type="ARBA" id="ARBA00022705"/>
    </source>
</evidence>
<dbReference type="Gene3D" id="3.20.20.140">
    <property type="entry name" value="Metal-dependent hydrolases"/>
    <property type="match status" value="1"/>
</dbReference>
<protein>
    <recommendedName>
        <fullName evidence="1">DNA-directed DNA polymerase</fullName>
        <ecNumber evidence="1">2.7.7.7</ecNumber>
    </recommendedName>
</protein>
<evidence type="ECO:0000313" key="11">
    <source>
        <dbReference type="EMBL" id="GKS81996.1"/>
    </source>
</evidence>
<keyword evidence="3" id="KW-0548">Nucleotidyltransferase</keyword>
<dbReference type="Pfam" id="PF17657">
    <property type="entry name" value="DNA_pol3_finger"/>
    <property type="match status" value="1"/>
</dbReference>
<dbReference type="EC" id="2.7.7.7" evidence="1"/>
<evidence type="ECO:0000256" key="3">
    <source>
        <dbReference type="ARBA" id="ARBA00022695"/>
    </source>
</evidence>
<evidence type="ECO:0000256" key="1">
    <source>
        <dbReference type="ARBA" id="ARBA00012417"/>
    </source>
</evidence>
<evidence type="ECO:0000256" key="2">
    <source>
        <dbReference type="ARBA" id="ARBA00022679"/>
    </source>
</evidence>
<name>A0ABQ5JIQ1_9LACO</name>
<dbReference type="InterPro" id="IPR004013">
    <property type="entry name" value="PHP_dom"/>
</dbReference>
<dbReference type="Pfam" id="PF14579">
    <property type="entry name" value="HHH_6"/>
    <property type="match status" value="1"/>
</dbReference>
<dbReference type="PANTHER" id="PTHR32294:SF0">
    <property type="entry name" value="DNA POLYMERASE III SUBUNIT ALPHA"/>
    <property type="match status" value="1"/>
</dbReference>
<comment type="caution">
    <text evidence="11">The sequence shown here is derived from an EMBL/GenBank/DDBJ whole genome shotgun (WGS) entry which is preliminary data.</text>
</comment>
<keyword evidence="4" id="KW-0235">DNA replication</keyword>
<gene>
    <name evidence="11" type="primary">yorL</name>
    <name evidence="11" type="ORF">LPAF129_16820</name>
</gene>
<dbReference type="Pfam" id="PF02811">
    <property type="entry name" value="PHP"/>
    <property type="match status" value="1"/>
</dbReference>
<organism evidence="11 12">
    <name type="scientific">Ligilactobacillus pabuli</name>
    <dbReference type="NCBI Taxonomy" id="2886039"/>
    <lineage>
        <taxon>Bacteria</taxon>
        <taxon>Bacillati</taxon>
        <taxon>Bacillota</taxon>
        <taxon>Bacilli</taxon>
        <taxon>Lactobacillales</taxon>
        <taxon>Lactobacillaceae</taxon>
        <taxon>Ligilactobacillus</taxon>
    </lineage>
</organism>
<reference evidence="11" key="1">
    <citation type="journal article" date="2022" name="Int. J. Syst. Evol. Microbiol.">
        <title>A novel species of lactic acid bacteria, Ligilactobacillus pabuli sp. nov., isolated from alfalfa silage.</title>
        <authorList>
            <person name="Tohno M."/>
            <person name="Tanizawa Y."/>
            <person name="Sawada H."/>
            <person name="Sakamoto M."/>
            <person name="Ohkuma M."/>
            <person name="Kobayashi H."/>
        </authorList>
    </citation>
    <scope>NUCLEOTIDE SEQUENCE</scope>
    <source>
        <strain evidence="11">AF129</strain>
    </source>
</reference>
<dbReference type="EMBL" id="BQXH01000016">
    <property type="protein sequence ID" value="GKS81996.1"/>
    <property type="molecule type" value="Genomic_DNA"/>
</dbReference>
<dbReference type="Gene3D" id="1.10.150.870">
    <property type="match status" value="1"/>
</dbReference>
<dbReference type="InterPro" id="IPR011708">
    <property type="entry name" value="DNA_pol3_alpha_NTPase_dom"/>
</dbReference>
<dbReference type="SUPFAM" id="SSF89550">
    <property type="entry name" value="PHP domain-like"/>
    <property type="match status" value="1"/>
</dbReference>
<keyword evidence="5" id="KW-0239">DNA-directed DNA polymerase</keyword>
<dbReference type="InterPro" id="IPR016195">
    <property type="entry name" value="Pol/histidinol_Pase-like"/>
</dbReference>
<comment type="catalytic activity">
    <reaction evidence="6">
        <text>DNA(n) + a 2'-deoxyribonucleoside 5'-triphosphate = DNA(n+1) + diphosphate</text>
        <dbReference type="Rhea" id="RHEA:22508"/>
        <dbReference type="Rhea" id="RHEA-COMP:17339"/>
        <dbReference type="Rhea" id="RHEA-COMP:17340"/>
        <dbReference type="ChEBI" id="CHEBI:33019"/>
        <dbReference type="ChEBI" id="CHEBI:61560"/>
        <dbReference type="ChEBI" id="CHEBI:173112"/>
        <dbReference type="EC" id="2.7.7.7"/>
    </reaction>
</comment>
<keyword evidence="12" id="KW-1185">Reference proteome</keyword>
<feature type="domain" description="DNA polymerase helix-hairpin-helix motif" evidence="9">
    <location>
        <begin position="886"/>
        <end position="966"/>
    </location>
</feature>
<accession>A0ABQ5JIQ1</accession>
<sequence>MVGTYFGIHNHTAMGSNTRFLDSINEVDEIIAAAHEKGLAGISLSDHQTLSSHVQAEKYLQSHRDELGDFKVAYGDEIYLVDRQEVEQAREKQLPTPYYHFLLTAKNAHGYEFLRQLTTQAWQDSFFAQGQRRLPTYWDWLAANLPAYKGDVIASTACLGSQLSQTILHGTPAQAVELVERFRSLFGTENLYFEIMPAQTPEQVTVNQALVQLAAQTGIKYLISTDAHYVDLRDQASHTTFLKSENQARDVQSFYSYAYLFSLTDLQEYLPADVITTGTKNSLELLDQIESYSLKQTQEIPVIPIPDFQQVVASEIQLKLADYPAVQYFLESKQQADQYFLRLVVDAMRAKKQPFDELHWSRIDAELNAIKAVSQYLGAPLSQYFLTMCQLLRLVWQTGSLVGPGRGSVGCFYTAYLLDITQVDPIKYELPYWRFLSAERANDLPDVDTDSEGAKRADIIEAFKKYFGNDHVLNFCTFNTQAPASTVLTACRGLGVDWNESRNLVNLLPKERMVAWPIKDAIYGNEKLGRRPAADFVVAVAKIPRLQETMLQIEGSVRGISQHASGVLITNEPYTEHNAMMKTQSGLEVTQYDADDSAYQGGLKYDILTLNALDRIHEALRLLLRDHQIEWQGSLKATYDKYFAVDQLEMDAPEMYDMLFNGEILNAFEFSSLTGRRTLLKMNARTFDQLVAANALMRLTVASGEQPIDRYLRYRDDLTAWEKDMRDYGLQPDEISLMQEHLQKFYGVCYSQETLMALTMDPKITGFNLLEANRLRKSIAKKNQQLYQQEKEHFYAKGQELGTSTALLNYVWETCAEPAKYYSFNLAHGTTYTLVLMVEMNIAYRFGAVYWKTACLSVNSGIYGKVFTTADYAKVSRAIGQLPGAVMNPDINRSDYGFLPDDESGRILFGLYPIVGIGKDDAQTIIEHRPYQSLSDFLTKTKLTPKKVVTLVKAGCFDSLNANRRQVMIDLVREITPVKKKLTTVQVQKIAQEIPAEYAAEVQLVLFRNKITGRNKVPMNDAIQQGFFEQYEKSYSAAVDHGWQLDDGKLVIDIKQFDKWYNKQIKDLKEWLKTPAATELEAHQQMREFWQENCAGNDASWEMEALSFYVKRHELDYTTIPALYQTVDFQKLGDEPTAIGWTRGKGSPRPQYQRNVLAGTVIDKDPRKNMVFLLTTTGIVNVRLGKYNYRQYDKRTKDSQSWLERGTKLLVVGYRRNGDYYASATQSKYKAPVMKIIGYGDKAWVQEKK</sequence>
<evidence type="ECO:0000259" key="9">
    <source>
        <dbReference type="Pfam" id="PF14579"/>
    </source>
</evidence>
<feature type="domain" description="DNA polymerase III alpha subunit finger" evidence="10">
    <location>
        <begin position="635"/>
        <end position="800"/>
    </location>
</feature>
<dbReference type="Proteomes" id="UP001055149">
    <property type="component" value="Unassembled WGS sequence"/>
</dbReference>
<evidence type="ECO:0000259" key="10">
    <source>
        <dbReference type="Pfam" id="PF17657"/>
    </source>
</evidence>
<keyword evidence="2" id="KW-0808">Transferase</keyword>
<evidence type="ECO:0000256" key="5">
    <source>
        <dbReference type="ARBA" id="ARBA00022932"/>
    </source>
</evidence>
<evidence type="ECO:0000259" key="7">
    <source>
        <dbReference type="Pfam" id="PF02811"/>
    </source>
</evidence>
<dbReference type="Pfam" id="PF07733">
    <property type="entry name" value="DNA_pol3_alpha"/>
    <property type="match status" value="1"/>
</dbReference>
<proteinExistence type="predicted"/>